<gene>
    <name evidence="7" type="ORF">ABS361_10455</name>
</gene>
<keyword evidence="3 6" id="KW-0812">Transmembrane</keyword>
<feature type="transmembrane region" description="Helical" evidence="6">
    <location>
        <begin position="39"/>
        <end position="59"/>
    </location>
</feature>
<keyword evidence="2" id="KW-1003">Cell membrane</keyword>
<dbReference type="Pfam" id="PF01810">
    <property type="entry name" value="LysE"/>
    <property type="match status" value="1"/>
</dbReference>
<name>A0AAU7XGL0_9HYPH</name>
<dbReference type="InterPro" id="IPR001123">
    <property type="entry name" value="LeuE-type"/>
</dbReference>
<evidence type="ECO:0000256" key="2">
    <source>
        <dbReference type="ARBA" id="ARBA00022475"/>
    </source>
</evidence>
<reference evidence="7" key="1">
    <citation type="submission" date="2024-06" db="EMBL/GenBank/DDBJ databases">
        <title>Methylostella associata gen. nov., sp. nov., a novel Ancalomicrobiaceae-affiliated facultatively methylotrophic bacteria that feed on methanotrophs of the genus Methylococcus.</title>
        <authorList>
            <person name="Saltykova V."/>
            <person name="Danilova O.V."/>
            <person name="Oshkin I.Y."/>
            <person name="Belova S.E."/>
            <person name="Pimenov N.V."/>
            <person name="Dedysh S.N."/>
        </authorList>
    </citation>
    <scope>NUCLEOTIDE SEQUENCE</scope>
    <source>
        <strain evidence="7">S20</strain>
    </source>
</reference>
<sequence>MSIDHWLAFAAASAVLLAIPGPTVLLVISYALGHGRKSATATVAGVALGDFTAMTASMLGLGALLAASAALFTVLKWIGAAYLIYLGVKLWRVPVAAAGPDEDAGETGKERPWRIFLHTYVVTALNPKSIVFFVAFLPQFLDMGQPVLPQMVIFEATFLVLATLNAAAYGLMASMARQSIRRPDVRRWVNRTGGSLMIGAGLLALGWRRAAT</sequence>
<organism evidence="7">
    <name type="scientific">Methyloraptor flagellatus</name>
    <dbReference type="NCBI Taxonomy" id="3162530"/>
    <lineage>
        <taxon>Bacteria</taxon>
        <taxon>Pseudomonadati</taxon>
        <taxon>Pseudomonadota</taxon>
        <taxon>Alphaproteobacteria</taxon>
        <taxon>Hyphomicrobiales</taxon>
        <taxon>Ancalomicrobiaceae</taxon>
        <taxon>Methyloraptor</taxon>
    </lineage>
</organism>
<dbReference type="GO" id="GO:0015171">
    <property type="term" value="F:amino acid transmembrane transporter activity"/>
    <property type="evidence" value="ECO:0007669"/>
    <property type="project" value="TreeGrafter"/>
</dbReference>
<dbReference type="PANTHER" id="PTHR30086">
    <property type="entry name" value="ARGININE EXPORTER PROTEIN ARGO"/>
    <property type="match status" value="1"/>
</dbReference>
<dbReference type="RefSeq" id="WP_407051680.1">
    <property type="nucleotide sequence ID" value="NZ_CP158568.1"/>
</dbReference>
<feature type="transmembrane region" description="Helical" evidence="6">
    <location>
        <begin position="115"/>
        <end position="136"/>
    </location>
</feature>
<evidence type="ECO:0000256" key="4">
    <source>
        <dbReference type="ARBA" id="ARBA00022989"/>
    </source>
</evidence>
<dbReference type="PIRSF" id="PIRSF006324">
    <property type="entry name" value="LeuE"/>
    <property type="match status" value="1"/>
</dbReference>
<evidence type="ECO:0000256" key="3">
    <source>
        <dbReference type="ARBA" id="ARBA00022692"/>
    </source>
</evidence>
<keyword evidence="4 6" id="KW-1133">Transmembrane helix</keyword>
<keyword evidence="5 6" id="KW-0472">Membrane</keyword>
<proteinExistence type="predicted"/>
<dbReference type="EMBL" id="CP158568">
    <property type="protein sequence ID" value="XBY46587.1"/>
    <property type="molecule type" value="Genomic_DNA"/>
</dbReference>
<dbReference type="PANTHER" id="PTHR30086:SF20">
    <property type="entry name" value="ARGININE EXPORTER PROTEIN ARGO-RELATED"/>
    <property type="match status" value="1"/>
</dbReference>
<feature type="transmembrane region" description="Helical" evidence="6">
    <location>
        <begin position="188"/>
        <end position="207"/>
    </location>
</feature>
<feature type="transmembrane region" description="Helical" evidence="6">
    <location>
        <begin position="6"/>
        <end position="32"/>
    </location>
</feature>
<feature type="transmembrane region" description="Helical" evidence="6">
    <location>
        <begin position="156"/>
        <end position="176"/>
    </location>
</feature>
<evidence type="ECO:0000256" key="6">
    <source>
        <dbReference type="SAM" id="Phobius"/>
    </source>
</evidence>
<dbReference type="AlphaFoldDB" id="A0AAU7XGL0"/>
<dbReference type="KEGG" id="mflg:ABS361_10455"/>
<feature type="transmembrane region" description="Helical" evidence="6">
    <location>
        <begin position="65"/>
        <end position="85"/>
    </location>
</feature>
<protein>
    <submittedName>
        <fullName evidence="7">LysE family translocator</fullName>
    </submittedName>
</protein>
<accession>A0AAU7XGL0</accession>
<comment type="subcellular location">
    <subcellularLocation>
        <location evidence="1">Cell membrane</location>
        <topology evidence="1">Multi-pass membrane protein</topology>
    </subcellularLocation>
</comment>
<evidence type="ECO:0000256" key="1">
    <source>
        <dbReference type="ARBA" id="ARBA00004651"/>
    </source>
</evidence>
<evidence type="ECO:0000256" key="5">
    <source>
        <dbReference type="ARBA" id="ARBA00023136"/>
    </source>
</evidence>
<dbReference type="GO" id="GO:0005886">
    <property type="term" value="C:plasma membrane"/>
    <property type="evidence" value="ECO:0007669"/>
    <property type="project" value="UniProtKB-SubCell"/>
</dbReference>
<evidence type="ECO:0000313" key="7">
    <source>
        <dbReference type="EMBL" id="XBY46587.1"/>
    </source>
</evidence>